<feature type="domain" description="RanBP2-type" evidence="6">
    <location>
        <begin position="474"/>
        <end position="503"/>
    </location>
</feature>
<dbReference type="EMBL" id="MPUH01000826">
    <property type="protein sequence ID" value="OMJ73382.1"/>
    <property type="molecule type" value="Genomic_DNA"/>
</dbReference>
<keyword evidence="1" id="KW-0479">Metal-binding</keyword>
<dbReference type="AlphaFoldDB" id="A0A1R2B9C3"/>
<evidence type="ECO:0000256" key="1">
    <source>
        <dbReference type="ARBA" id="ARBA00022723"/>
    </source>
</evidence>
<keyword evidence="8" id="KW-1185">Reference proteome</keyword>
<evidence type="ECO:0000259" key="6">
    <source>
        <dbReference type="PROSITE" id="PS50199"/>
    </source>
</evidence>
<evidence type="ECO:0000256" key="4">
    <source>
        <dbReference type="PROSITE-ProRule" id="PRU00322"/>
    </source>
</evidence>
<evidence type="ECO:0000256" key="5">
    <source>
        <dbReference type="SAM" id="Coils"/>
    </source>
</evidence>
<evidence type="ECO:0000313" key="7">
    <source>
        <dbReference type="EMBL" id="OMJ73382.1"/>
    </source>
</evidence>
<sequence length="564" mass="64653">MNYTMEISRCLYSKKTKNCASVIYHYHDPNSGLVYICKQHLSKFQESTKVKPTKFIKYISDKLRGKIRFKLDSLKQTKQKILTIVSETINTLTKSLLSSACFTIKDSKSNLESLLKLSCSQEYIPLRTYIAWKDYINIDEDFLYKSWVKDAIKSINELLSAKEASVKIEESERKTEEENMCFGDLLKEKSDIQELKEETEKLKELVENKENELNRIRKKLEKKNERYKKYRNEARELRNTIEKLKNNEDQGKTERKFPIKKEFSQSGKIRIVSSSSEADLDKLRYKDCMEKVLPMLRHPAKPPQKPPISKKRSFVFPGSYWICSCGNKNEDSFEVCKNCRSLKQIPQVWKCDICGFINRNSTSAACQYCQQEKSPITETSLSVSHCPICKSQLLSDAKKCPNCKIDSPGYSATPEKKVPSKIMGKRSGSTGDLCDTLSNQDMWICQSCGMVNQIFSPRCLKCSCLKNKEDIFVEGGKWKCVYCSVLNSQESKKCAECLKSRPYIIFCTGCRKGITSVQCRKCKGPTPLEERCRKCKEKMKKTAVCLNCGGPIDLSSLGNSCTVF</sequence>
<feature type="coiled-coil region" evidence="5">
    <location>
        <begin position="185"/>
        <end position="254"/>
    </location>
</feature>
<comment type="caution">
    <text evidence="7">The sequence shown here is derived from an EMBL/GenBank/DDBJ whole genome shotgun (WGS) entry which is preliminary data.</text>
</comment>
<dbReference type="Proteomes" id="UP000187209">
    <property type="component" value="Unassembled WGS sequence"/>
</dbReference>
<dbReference type="PROSITE" id="PS50199">
    <property type="entry name" value="ZF_RANBP2_2"/>
    <property type="match status" value="2"/>
</dbReference>
<name>A0A1R2B9C3_9CILI</name>
<keyword evidence="3" id="KW-0862">Zinc</keyword>
<organism evidence="7 8">
    <name type="scientific">Stentor coeruleus</name>
    <dbReference type="NCBI Taxonomy" id="5963"/>
    <lineage>
        <taxon>Eukaryota</taxon>
        <taxon>Sar</taxon>
        <taxon>Alveolata</taxon>
        <taxon>Ciliophora</taxon>
        <taxon>Postciliodesmatophora</taxon>
        <taxon>Heterotrichea</taxon>
        <taxon>Heterotrichida</taxon>
        <taxon>Stentoridae</taxon>
        <taxon>Stentor</taxon>
    </lineage>
</organism>
<evidence type="ECO:0000313" key="8">
    <source>
        <dbReference type="Proteomes" id="UP000187209"/>
    </source>
</evidence>
<accession>A0A1R2B9C3</accession>
<evidence type="ECO:0000256" key="3">
    <source>
        <dbReference type="ARBA" id="ARBA00022833"/>
    </source>
</evidence>
<keyword evidence="2 4" id="KW-0863">Zinc-finger</keyword>
<keyword evidence="5" id="KW-0175">Coiled coil</keyword>
<dbReference type="InterPro" id="IPR001876">
    <property type="entry name" value="Znf_RanBP2"/>
</dbReference>
<evidence type="ECO:0000256" key="2">
    <source>
        <dbReference type="ARBA" id="ARBA00022771"/>
    </source>
</evidence>
<proteinExistence type="predicted"/>
<protein>
    <recommendedName>
        <fullName evidence="6">RanBP2-type domain-containing protein</fullName>
    </recommendedName>
</protein>
<dbReference type="GO" id="GO:0008270">
    <property type="term" value="F:zinc ion binding"/>
    <property type="evidence" value="ECO:0007669"/>
    <property type="project" value="UniProtKB-KW"/>
</dbReference>
<feature type="domain" description="RanBP2-type" evidence="6">
    <location>
        <begin position="439"/>
        <end position="468"/>
    </location>
</feature>
<reference evidence="7 8" key="1">
    <citation type="submission" date="2016-11" db="EMBL/GenBank/DDBJ databases">
        <title>The macronuclear genome of Stentor coeruleus: a giant cell with tiny introns.</title>
        <authorList>
            <person name="Slabodnick M."/>
            <person name="Ruby J.G."/>
            <person name="Reiff S.B."/>
            <person name="Swart E.C."/>
            <person name="Gosai S."/>
            <person name="Prabakaran S."/>
            <person name="Witkowska E."/>
            <person name="Larue G.E."/>
            <person name="Fisher S."/>
            <person name="Freeman R.M."/>
            <person name="Gunawardena J."/>
            <person name="Chu W."/>
            <person name="Stover N.A."/>
            <person name="Gregory B.D."/>
            <person name="Nowacki M."/>
            <person name="Derisi J."/>
            <person name="Roy S.W."/>
            <person name="Marshall W.F."/>
            <person name="Sood P."/>
        </authorList>
    </citation>
    <scope>NUCLEOTIDE SEQUENCE [LARGE SCALE GENOMIC DNA]</scope>
    <source>
        <strain evidence="7">WM001</strain>
    </source>
</reference>
<dbReference type="PROSITE" id="PS01358">
    <property type="entry name" value="ZF_RANBP2_1"/>
    <property type="match status" value="1"/>
</dbReference>
<gene>
    <name evidence="7" type="ORF">SteCoe_27936</name>
</gene>
<dbReference type="SMART" id="SM00547">
    <property type="entry name" value="ZnF_RBZ"/>
    <property type="match status" value="4"/>
</dbReference>